<dbReference type="RefSeq" id="WP_263544455.1">
    <property type="nucleotide sequence ID" value="NZ_JAOVZO020000001.1"/>
</dbReference>
<reference evidence="2" key="1">
    <citation type="submission" date="2023-02" db="EMBL/GenBank/DDBJ databases">
        <title>Tahibacter soli sp. nov. isolated from soil.</title>
        <authorList>
            <person name="Baek J.H."/>
            <person name="Lee J.K."/>
            <person name="Choi D.G."/>
            <person name="Jeon C.O."/>
        </authorList>
    </citation>
    <scope>NUCLEOTIDE SEQUENCE</scope>
    <source>
        <strain evidence="2">BL</strain>
    </source>
</reference>
<proteinExistence type="predicted"/>
<protein>
    <submittedName>
        <fullName evidence="2">Uncharacterized protein</fullName>
    </submittedName>
</protein>
<keyword evidence="3" id="KW-1185">Reference proteome</keyword>
<comment type="caution">
    <text evidence="2">The sequence shown here is derived from an EMBL/GenBank/DDBJ whole genome shotgun (WGS) entry which is preliminary data.</text>
</comment>
<dbReference type="EMBL" id="JAOVZO020000001">
    <property type="protein sequence ID" value="MDC8011036.1"/>
    <property type="molecule type" value="Genomic_DNA"/>
</dbReference>
<dbReference type="AlphaFoldDB" id="A0A9X4BG49"/>
<evidence type="ECO:0000313" key="2">
    <source>
        <dbReference type="EMBL" id="MDC8011036.1"/>
    </source>
</evidence>
<sequence length="237" mass="26536">MKLPPEEIEKTKVRTNGGVAPVVNPKKRTGGGTATTPGPSHRQSSNAKARRRFACRKARSKPILGRYRFKSDAMPIPAFDQEPRRQMRRKVIQHFANMLPQRFLDLPDGFDLAILAGKRNGRVIFDFLQGSASIDGIAHPQMRTGTLYREWLLKEAAAHRIPADALLYASMEVEFDVAGIRITESYGHVFRSATFHFGCASELRTDEKSYTGRSSGVKAWGYGYYWDKLFGAADRGA</sequence>
<gene>
    <name evidence="2" type="ORF">OD750_000590</name>
</gene>
<feature type="region of interest" description="Disordered" evidence="1">
    <location>
        <begin position="1"/>
        <end position="51"/>
    </location>
</feature>
<organism evidence="2 3">
    <name type="scientific">Tahibacter soli</name>
    <dbReference type="NCBI Taxonomy" id="2983605"/>
    <lineage>
        <taxon>Bacteria</taxon>
        <taxon>Pseudomonadati</taxon>
        <taxon>Pseudomonadota</taxon>
        <taxon>Gammaproteobacteria</taxon>
        <taxon>Lysobacterales</taxon>
        <taxon>Rhodanobacteraceae</taxon>
        <taxon>Tahibacter</taxon>
    </lineage>
</organism>
<dbReference type="Proteomes" id="UP001139971">
    <property type="component" value="Unassembled WGS sequence"/>
</dbReference>
<name>A0A9X4BG49_9GAMM</name>
<feature type="compositionally biased region" description="Basic and acidic residues" evidence="1">
    <location>
        <begin position="1"/>
        <end position="12"/>
    </location>
</feature>
<accession>A0A9X4BG49</accession>
<evidence type="ECO:0000256" key="1">
    <source>
        <dbReference type="SAM" id="MobiDB-lite"/>
    </source>
</evidence>
<evidence type="ECO:0000313" key="3">
    <source>
        <dbReference type="Proteomes" id="UP001139971"/>
    </source>
</evidence>